<evidence type="ECO:0000259" key="5">
    <source>
        <dbReference type="PROSITE" id="PS50848"/>
    </source>
</evidence>
<evidence type="ECO:0008006" key="8">
    <source>
        <dbReference type="Google" id="ProtNLM"/>
    </source>
</evidence>
<dbReference type="SMART" id="SM00324">
    <property type="entry name" value="RhoGAP"/>
    <property type="match status" value="1"/>
</dbReference>
<feature type="compositionally biased region" description="Polar residues" evidence="3">
    <location>
        <begin position="98"/>
        <end position="115"/>
    </location>
</feature>
<dbReference type="InterPro" id="IPR008936">
    <property type="entry name" value="Rho_GTPase_activation_prot"/>
</dbReference>
<keyword evidence="7" id="KW-1185">Reference proteome</keyword>
<dbReference type="GO" id="GO:0030036">
    <property type="term" value="P:actin cytoskeleton organization"/>
    <property type="evidence" value="ECO:0007669"/>
    <property type="project" value="TreeGrafter"/>
</dbReference>
<proteinExistence type="predicted"/>
<feature type="region of interest" description="Disordered" evidence="3">
    <location>
        <begin position="1"/>
        <end position="72"/>
    </location>
</feature>
<dbReference type="SUPFAM" id="SSF55961">
    <property type="entry name" value="Bet v1-like"/>
    <property type="match status" value="1"/>
</dbReference>
<organism evidence="6 7">
    <name type="scientific">Macrostomum lignano</name>
    <dbReference type="NCBI Taxonomy" id="282301"/>
    <lineage>
        <taxon>Eukaryota</taxon>
        <taxon>Metazoa</taxon>
        <taxon>Spiralia</taxon>
        <taxon>Lophotrochozoa</taxon>
        <taxon>Platyhelminthes</taxon>
        <taxon>Rhabditophora</taxon>
        <taxon>Macrostomorpha</taxon>
        <taxon>Macrostomida</taxon>
        <taxon>Macrostomidae</taxon>
        <taxon>Macrostomum</taxon>
    </lineage>
</organism>
<comment type="caution">
    <text evidence="6">The sequence shown here is derived from an EMBL/GenBank/DDBJ whole genome shotgun (WGS) entry which is preliminary data.</text>
</comment>
<keyword evidence="1" id="KW-0343">GTPase activation</keyword>
<evidence type="ECO:0000313" key="7">
    <source>
        <dbReference type="Proteomes" id="UP000215902"/>
    </source>
</evidence>
<dbReference type="Proteomes" id="UP000215902">
    <property type="component" value="Unassembled WGS sequence"/>
</dbReference>
<feature type="region of interest" description="Disordered" evidence="3">
    <location>
        <begin position="88"/>
        <end position="130"/>
    </location>
</feature>
<dbReference type="SMART" id="SM00234">
    <property type="entry name" value="START"/>
    <property type="match status" value="1"/>
</dbReference>
<gene>
    <name evidence="6" type="ORF">BOX15_Mlig029077g1</name>
</gene>
<dbReference type="PANTHER" id="PTHR12659:SF7">
    <property type="entry name" value="CROSSVEINLESS C, ISOFORM C"/>
    <property type="match status" value="1"/>
</dbReference>
<dbReference type="InterPro" id="IPR002913">
    <property type="entry name" value="START_lipid-bd_dom"/>
</dbReference>
<evidence type="ECO:0000259" key="4">
    <source>
        <dbReference type="PROSITE" id="PS50238"/>
    </source>
</evidence>
<dbReference type="OrthoDB" id="10003330at2759"/>
<dbReference type="InterPro" id="IPR000198">
    <property type="entry name" value="RhoGAP_dom"/>
</dbReference>
<name>A0A267F748_9PLAT</name>
<protein>
    <recommendedName>
        <fullName evidence="8">Rho-GAP domain-containing protein</fullName>
    </recommendedName>
</protein>
<dbReference type="SUPFAM" id="SSF48350">
    <property type="entry name" value="GTPase activation domain, GAP"/>
    <property type="match status" value="1"/>
</dbReference>
<dbReference type="PANTHER" id="PTHR12659">
    <property type="entry name" value="RHO-TYPE GTPASE ACTIVATING PROTEIN"/>
    <property type="match status" value="1"/>
</dbReference>
<dbReference type="InterPro" id="IPR023393">
    <property type="entry name" value="START-like_dom_sf"/>
</dbReference>
<dbReference type="PROSITE" id="PS50238">
    <property type="entry name" value="RHOGAP"/>
    <property type="match status" value="1"/>
</dbReference>
<feature type="compositionally biased region" description="Low complexity" evidence="3">
    <location>
        <begin position="275"/>
        <end position="286"/>
    </location>
</feature>
<evidence type="ECO:0000256" key="1">
    <source>
        <dbReference type="ARBA" id="ARBA00022468"/>
    </source>
</evidence>
<dbReference type="EMBL" id="NIVC01001356">
    <property type="protein sequence ID" value="PAA69014.1"/>
    <property type="molecule type" value="Genomic_DNA"/>
</dbReference>
<dbReference type="GO" id="GO:0005096">
    <property type="term" value="F:GTPase activator activity"/>
    <property type="evidence" value="ECO:0007669"/>
    <property type="project" value="UniProtKB-KW"/>
</dbReference>
<feature type="compositionally biased region" description="Polar residues" evidence="3">
    <location>
        <begin position="527"/>
        <end position="544"/>
    </location>
</feature>
<feature type="region of interest" description="Disordered" evidence="3">
    <location>
        <begin position="273"/>
        <end position="299"/>
    </location>
</feature>
<feature type="domain" description="Rho-GAP" evidence="4">
    <location>
        <begin position="306"/>
        <end position="519"/>
    </location>
</feature>
<keyword evidence="2" id="KW-0597">Phosphoprotein</keyword>
<feature type="region of interest" description="Disordered" evidence="3">
    <location>
        <begin position="526"/>
        <end position="559"/>
    </location>
</feature>
<feature type="compositionally biased region" description="Low complexity" evidence="3">
    <location>
        <begin position="45"/>
        <end position="68"/>
    </location>
</feature>
<dbReference type="STRING" id="282301.A0A267F748"/>
<dbReference type="AlphaFoldDB" id="A0A267F748"/>
<accession>A0A267F748</accession>
<dbReference type="GO" id="GO:0035023">
    <property type="term" value="P:regulation of Rho protein signal transduction"/>
    <property type="evidence" value="ECO:0007669"/>
    <property type="project" value="TreeGrafter"/>
</dbReference>
<dbReference type="PROSITE" id="PS50848">
    <property type="entry name" value="START"/>
    <property type="match status" value="1"/>
</dbReference>
<dbReference type="Pfam" id="PF00620">
    <property type="entry name" value="RhoGAP"/>
    <property type="match status" value="1"/>
</dbReference>
<evidence type="ECO:0000313" key="6">
    <source>
        <dbReference type="EMBL" id="PAA69014.1"/>
    </source>
</evidence>
<sequence length="777" mass="85378">MMEPLHECQTEADQQILQNPPHQRPHQQPHHHLPYLHRQRDYSTTSSASQIGSGVSRSSSRVSFATSQRDSSNLDDVLEQLNTELGSLRKQHGYRSLPTEQSSHSAPAQKQSTETRGGRAGGGGGSVAFSWRSSRDEADLMENIAELDSLLSDSSKKLSEKPDGVDGSIESAAAEVPPVFSPVELREGDGAATSTSGVHRGGKFRWSSFARCHRPSLQLRDSQIAALTAPQMQEARGAAFMELNRIVREHCPPSKSLLTWFMPKVFRRQKSVLVSSSSTSTNGTGTAERPGKRSSSTSSSTVVFGVPLSTVQIRCGQPLPAGIVHLMRQLRKCGVAAHGIFRRAGGRARVAALKSRLDANPDEADFANCQPYDLADVVKLYLRELPECLITQRLSPTLMDIFTYVKSEDARLLAMQASMLLLPDENREVLQALLYFLNDFADCAETSQMGASNLAVCLAPSLFYFPHEAATGVGIGGRDAVSPRRLRRATGVPDSRDLADHRAATACLTFMIESCHQLFMLPDSIHSKPQSKQSKQLEQETQLHQSKHPPLSLDSVAPRDSSGRRHCFAFADNHAQLLARECGETAAVAGKWRQFSLRSGVETFSRSVADGHPLRMWKAVMGIDADPGDVLNKIIAERPSWDPDILSAHTVETIDDSAEVVRFGVASPPAQPAREACLLRTWRSDSASSHRLHSVSVQLQPSHQTMQIHVLTEDWLLERVSGAGRSSSPRCRVTLLSRVDLRGRSIDWYNRIWGHSIARALVHLRKSFAVAKSTGNR</sequence>
<dbReference type="Gene3D" id="3.30.530.20">
    <property type="match status" value="1"/>
</dbReference>
<evidence type="ECO:0000256" key="2">
    <source>
        <dbReference type="ARBA" id="ARBA00022553"/>
    </source>
</evidence>
<feature type="domain" description="START" evidence="5">
    <location>
        <begin position="592"/>
        <end position="763"/>
    </location>
</feature>
<dbReference type="Pfam" id="PF01852">
    <property type="entry name" value="START"/>
    <property type="match status" value="1"/>
</dbReference>
<dbReference type="GO" id="GO:0008289">
    <property type="term" value="F:lipid binding"/>
    <property type="evidence" value="ECO:0007669"/>
    <property type="project" value="InterPro"/>
</dbReference>
<dbReference type="Gene3D" id="1.10.555.10">
    <property type="entry name" value="Rho GTPase activation protein"/>
    <property type="match status" value="1"/>
</dbReference>
<dbReference type="GO" id="GO:0007165">
    <property type="term" value="P:signal transduction"/>
    <property type="evidence" value="ECO:0007669"/>
    <property type="project" value="InterPro"/>
</dbReference>
<feature type="compositionally biased region" description="Basic residues" evidence="3">
    <location>
        <begin position="23"/>
        <end position="37"/>
    </location>
</feature>
<reference evidence="6 7" key="1">
    <citation type="submission" date="2017-06" db="EMBL/GenBank/DDBJ databases">
        <title>A platform for efficient transgenesis in Macrostomum lignano, a flatworm model organism for stem cell research.</title>
        <authorList>
            <person name="Berezikov E."/>
        </authorList>
    </citation>
    <scope>NUCLEOTIDE SEQUENCE [LARGE SCALE GENOMIC DNA]</scope>
    <source>
        <strain evidence="6">DV1</strain>
        <tissue evidence="6">Whole organism</tissue>
    </source>
</reference>
<evidence type="ECO:0000256" key="3">
    <source>
        <dbReference type="SAM" id="MobiDB-lite"/>
    </source>
</evidence>